<gene>
    <name evidence="1" type="ORF">IFK94_13705</name>
</gene>
<dbReference type="AlphaFoldDB" id="A0A8J6XVA7"/>
<dbReference type="EMBL" id="JACXWD010000064">
    <property type="protein sequence ID" value="MBD3869172.1"/>
    <property type="molecule type" value="Genomic_DNA"/>
</dbReference>
<reference evidence="1 2" key="1">
    <citation type="submission" date="2020-08" db="EMBL/GenBank/DDBJ databases">
        <title>Acidobacteriota in marine sediments use diverse sulfur dissimilation pathways.</title>
        <authorList>
            <person name="Wasmund K."/>
        </authorList>
    </citation>
    <scope>NUCLEOTIDE SEQUENCE [LARGE SCALE GENOMIC DNA]</scope>
    <source>
        <strain evidence="1">MAG AM4</strain>
    </source>
</reference>
<evidence type="ECO:0008006" key="3">
    <source>
        <dbReference type="Google" id="ProtNLM"/>
    </source>
</evidence>
<dbReference type="Gene3D" id="2.80.10.50">
    <property type="match status" value="1"/>
</dbReference>
<organism evidence="1 2">
    <name type="scientific">Candidatus Polarisedimenticola svalbardensis</name>
    <dbReference type="NCBI Taxonomy" id="2886004"/>
    <lineage>
        <taxon>Bacteria</taxon>
        <taxon>Pseudomonadati</taxon>
        <taxon>Acidobacteriota</taxon>
        <taxon>Candidatus Polarisedimenticolia</taxon>
        <taxon>Candidatus Polarisedimenticolales</taxon>
        <taxon>Candidatus Polarisedimenticolaceae</taxon>
        <taxon>Candidatus Polarisedimenticola</taxon>
    </lineage>
</organism>
<sequence length="437" mass="47162">MNFSRQFYRALILVGLLVIPTVSFGFDGSTWISTYQGGYGHNVYETPDGGGIIGGSYGAGGACCSPWLVKLNPDGSVDWQMTYEAPGLGGATNMVPTQDGGYVIAGDGVNFMVVKVDASGNVHWAKDYGDGGYTHLRVLESNEGNFLVTGATQLEDRYYVNGRAMLLDPSGNVVWDKVYGNEGAIDYITSATVGYNGNFITIGSSRGYYWVMELDQEGNIVWQNIYGGNEEDTGLVVTKALKHYYLVVGASDSYAGGDLRNWWALLLSKSGKVAKQFTLGGYDAEDPHTAISTSDGGFMIGGGTGSFGAGFSDIWLVKFDSHARVEWQKTYGRPDRTDHAWQIQETATGYAVIGDSYYFPADYDVWVMTLDRDGNVESGDCGIVGDTYVTAFPTNVSTVSDAGVMTWDTSVKAFDMKVRATAQTGRIGTCTSAFLPE</sequence>
<dbReference type="SUPFAM" id="SSF50998">
    <property type="entry name" value="Quinoprotein alcohol dehydrogenase-like"/>
    <property type="match status" value="1"/>
</dbReference>
<evidence type="ECO:0000313" key="2">
    <source>
        <dbReference type="Proteomes" id="UP000648239"/>
    </source>
</evidence>
<proteinExistence type="predicted"/>
<dbReference type="Proteomes" id="UP000648239">
    <property type="component" value="Unassembled WGS sequence"/>
</dbReference>
<protein>
    <recommendedName>
        <fullName evidence="3">Bulb-type lectin domain-containing protein</fullName>
    </recommendedName>
</protein>
<evidence type="ECO:0000313" key="1">
    <source>
        <dbReference type="EMBL" id="MBD3869172.1"/>
    </source>
</evidence>
<dbReference type="PANTHER" id="PTHR42754">
    <property type="entry name" value="ENDOGLUCANASE"/>
    <property type="match status" value="1"/>
</dbReference>
<comment type="caution">
    <text evidence="1">The sequence shown here is derived from an EMBL/GenBank/DDBJ whole genome shotgun (WGS) entry which is preliminary data.</text>
</comment>
<dbReference type="PANTHER" id="PTHR42754:SF1">
    <property type="entry name" value="LIPOPROTEIN"/>
    <property type="match status" value="1"/>
</dbReference>
<dbReference type="InterPro" id="IPR011047">
    <property type="entry name" value="Quinoprotein_ADH-like_sf"/>
</dbReference>
<name>A0A8J6XVA7_9BACT</name>
<accession>A0A8J6XVA7</accession>